<dbReference type="Pfam" id="PF04717">
    <property type="entry name" value="Phage_base_V"/>
    <property type="match status" value="1"/>
</dbReference>
<comment type="caution">
    <text evidence="6">The sequence shown here is derived from an EMBL/GenBank/DDBJ whole genome shotgun (WGS) entry which is preliminary data.</text>
</comment>
<dbReference type="Gene3D" id="2.40.50.230">
    <property type="entry name" value="Gp5 N-terminal domain"/>
    <property type="match status" value="1"/>
</dbReference>
<dbReference type="FunFam" id="3.55.50.10:FF:000001">
    <property type="entry name" value="Actin cross-linking toxin VgrG1"/>
    <property type="match status" value="1"/>
</dbReference>
<dbReference type="PANTHER" id="PTHR32305">
    <property type="match status" value="1"/>
</dbReference>
<evidence type="ECO:0000256" key="1">
    <source>
        <dbReference type="ARBA" id="ARBA00004613"/>
    </source>
</evidence>
<dbReference type="Pfam" id="PF05954">
    <property type="entry name" value="Phage_GPD"/>
    <property type="match status" value="1"/>
</dbReference>
<comment type="subcellular location">
    <subcellularLocation>
        <location evidence="1">Secreted</location>
    </subcellularLocation>
</comment>
<evidence type="ECO:0000256" key="4">
    <source>
        <dbReference type="SAM" id="MobiDB-lite"/>
    </source>
</evidence>
<dbReference type="InterPro" id="IPR006531">
    <property type="entry name" value="Gp5/Vgr_OB"/>
</dbReference>
<dbReference type="SUPFAM" id="SSF69279">
    <property type="entry name" value="Phage tail proteins"/>
    <property type="match status" value="2"/>
</dbReference>
<keyword evidence="3" id="KW-0964">Secreted</keyword>
<evidence type="ECO:0000256" key="3">
    <source>
        <dbReference type="ARBA" id="ARBA00022525"/>
    </source>
</evidence>
<dbReference type="Gene3D" id="4.10.220.110">
    <property type="match status" value="1"/>
</dbReference>
<dbReference type="InterPro" id="IPR006533">
    <property type="entry name" value="T6SS_Vgr_RhsGE"/>
</dbReference>
<accession>A0A2U2N2P6</accession>
<dbReference type="Gene3D" id="2.30.110.50">
    <property type="match status" value="1"/>
</dbReference>
<name>A0A2U2N2P6_9GAMM</name>
<dbReference type="PANTHER" id="PTHR32305:SF15">
    <property type="entry name" value="PROTEIN RHSA-RELATED"/>
    <property type="match status" value="1"/>
</dbReference>
<evidence type="ECO:0000313" key="6">
    <source>
        <dbReference type="EMBL" id="PWG63254.1"/>
    </source>
</evidence>
<dbReference type="EMBL" id="QFFI01000012">
    <property type="protein sequence ID" value="PWG63254.1"/>
    <property type="molecule type" value="Genomic_DNA"/>
</dbReference>
<evidence type="ECO:0000259" key="5">
    <source>
        <dbReference type="Pfam" id="PF04717"/>
    </source>
</evidence>
<dbReference type="FunFam" id="2.40.50.230:FF:000001">
    <property type="entry name" value="Type VI secretion protein VgrG"/>
    <property type="match status" value="1"/>
</dbReference>
<keyword evidence="7" id="KW-1185">Reference proteome</keyword>
<feature type="domain" description="Gp5/Type VI secretion system Vgr protein OB-fold" evidence="5">
    <location>
        <begin position="443"/>
        <end position="511"/>
    </location>
</feature>
<dbReference type="NCBIfam" id="TIGR03361">
    <property type="entry name" value="VI_Rhs_Vgr"/>
    <property type="match status" value="1"/>
</dbReference>
<feature type="region of interest" description="Disordered" evidence="4">
    <location>
        <begin position="40"/>
        <end position="62"/>
    </location>
</feature>
<evidence type="ECO:0000256" key="2">
    <source>
        <dbReference type="ARBA" id="ARBA00005558"/>
    </source>
</evidence>
<dbReference type="InterPro" id="IPR050708">
    <property type="entry name" value="T6SS_VgrG/RHS"/>
</dbReference>
<dbReference type="NCBIfam" id="TIGR01646">
    <property type="entry name" value="vgr_GE"/>
    <property type="match status" value="1"/>
</dbReference>
<dbReference type="Gene3D" id="3.55.50.10">
    <property type="entry name" value="Baseplate protein-like domains"/>
    <property type="match status" value="1"/>
</dbReference>
<dbReference type="GO" id="GO:0005576">
    <property type="term" value="C:extracellular region"/>
    <property type="evidence" value="ECO:0007669"/>
    <property type="project" value="UniProtKB-SubCell"/>
</dbReference>
<organism evidence="6 7">
    <name type="scientific">Sediminicurvatus halobius</name>
    <dbReference type="NCBI Taxonomy" id="2182432"/>
    <lineage>
        <taxon>Bacteria</taxon>
        <taxon>Pseudomonadati</taxon>
        <taxon>Pseudomonadota</taxon>
        <taxon>Gammaproteobacteria</taxon>
        <taxon>Chromatiales</taxon>
        <taxon>Ectothiorhodospiraceae</taxon>
        <taxon>Sediminicurvatus</taxon>
    </lineage>
</organism>
<dbReference type="InterPro" id="IPR037026">
    <property type="entry name" value="Vgr_OB-fold_dom_sf"/>
</dbReference>
<dbReference type="SUPFAM" id="SSF69255">
    <property type="entry name" value="gp5 N-terminal domain-like"/>
    <property type="match status" value="1"/>
</dbReference>
<gene>
    <name evidence="6" type="ORF">DEM34_09265</name>
</gene>
<evidence type="ECO:0000313" key="7">
    <source>
        <dbReference type="Proteomes" id="UP000245474"/>
    </source>
</evidence>
<dbReference type="SUPFAM" id="SSF69349">
    <property type="entry name" value="Phage fibre proteins"/>
    <property type="match status" value="1"/>
</dbReference>
<dbReference type="AlphaFoldDB" id="A0A2U2N2P6"/>
<dbReference type="Proteomes" id="UP000245474">
    <property type="component" value="Unassembled WGS sequence"/>
</dbReference>
<dbReference type="InterPro" id="IPR017847">
    <property type="entry name" value="T6SS_RhsGE_Vgr_subset"/>
</dbReference>
<reference evidence="6 7" key="1">
    <citation type="submission" date="2018-05" db="EMBL/GenBank/DDBJ databases">
        <title>Spiribacter halobius sp. nov., a moderately halophilic bacterium isolated from marine solar saltern.</title>
        <authorList>
            <person name="Zheng W.-S."/>
            <person name="Lu D.-C."/>
            <person name="Du Z.-J."/>
        </authorList>
    </citation>
    <scope>NUCLEOTIDE SEQUENCE [LARGE SCALE GENOMIC DNA]</scope>
    <source>
        <strain evidence="6 7">E85</strain>
    </source>
</reference>
<comment type="similarity">
    <text evidence="2">Belongs to the VgrG protein family.</text>
</comment>
<sequence length="910" mass="100303">MWRLVTAAHLPPALPLALAAQYRQRAAALARVMGTSRLAGTGARARRASRQPAPRRADAGMSTPARDVTLAGALGDRLIVRRLSGTEQLGRPFEYTVELLGTDEALAFPDVLGQPLTVRMSLPDGGARFFNGFVTRFAQLGRSGRHALFQAHLRPWLWYLSRCSDCRIFQERSVPEIVQAVFREHGFSDFEDSLSGSYDSREYCVQYRESDLQFVSRLLEEEGIYFFFRHEEDRHTLVMADDYAAHAAPEGYEEVPYYPPGNEAGRERDHISDWLLTQEIQPELYALRDFDFEKPRANLEAKGAIERQHSAESYEVYDYPGGYREKSAGERYARVRVEEQQARFERVRGTGNVRGLGAGALFRLRGYPRDDQNREYLVTGASFEIDANPLETREVGEGTAFSCAFTAMDSQEPFRPVRSTPRPVVQGPQTAVVVGQSGQDIWTDKYGRVKVQFHWDREGSSDENSSCWVRVSQNWAGRNWGGMFLPHIGHEVLVSFLEGDPDRPIITGRVYNADNMPPEDLPSHKTKSIIRDYGDNEMVWEGKEGEQFIRINQKCGNQLIMNGKPGEESVSLSDKFGNLLLMDAVGRMIALRSPSKSSGLVLGKSKHEFTESDSFSVTGGMTGDVFMGSTSTALIGSKLITTLGHSMSVSVGSASSLSFGHTLEYANATKVTLGKSSSYSKTSKNNTLAAENDVTLDASDTVWILGGSNDQSIVKADRDELMLSYYSGSAGRDSVSTPGWRSLTGSSLGLAAHLVAQGRQYMLDHGDDAVDPIKKGEAPSPWAGTCAMVEAGGSGLAGLVGGFAAWALGAHEARAKDKAAEQNHDAISMHRSPEANMRLSKQGVKITANNGKSRISIDDKDHLEVNAKGKVDIYSQDQDILLAARGEVVFQTETTTWKKGVIRHKNFQVD</sequence>
<protein>
    <submittedName>
        <fullName evidence="6">Type VI secretion system tip protein VgrG</fullName>
    </submittedName>
</protein>
<proteinExistence type="inferred from homology"/>